<feature type="region of interest" description="Disordered" evidence="1">
    <location>
        <begin position="13"/>
        <end position="60"/>
    </location>
</feature>
<protein>
    <submittedName>
        <fullName evidence="3">Uncharacterized protein</fullName>
    </submittedName>
</protein>
<reference evidence="3" key="1">
    <citation type="submission" date="2022-11" db="UniProtKB">
        <authorList>
            <consortium name="WormBaseParasite"/>
        </authorList>
    </citation>
    <scope>IDENTIFICATION</scope>
</reference>
<dbReference type="WBParaSite" id="nRc.2.0.1.t07838-RA">
    <property type="protein sequence ID" value="nRc.2.0.1.t07838-RA"/>
    <property type="gene ID" value="nRc.2.0.1.g07838"/>
</dbReference>
<accession>A0A915I134</accession>
<keyword evidence="2" id="KW-1185">Reference proteome</keyword>
<sequence>MLSMEVLKSITRGSTKKYNQTKAKPQNQLQKAVDDQWSGGDCEEMQPGLSTRDVKQTNKEQAKESFLAILSKEWLQLVQKVDKLKTNQNEALKELTTTKQSPSAEKQKQAEQDKPYCIYHKNNTHARDDCIALAYHPQQQ</sequence>
<name>A0A915I134_ROMCU</name>
<evidence type="ECO:0000313" key="2">
    <source>
        <dbReference type="Proteomes" id="UP000887565"/>
    </source>
</evidence>
<feature type="compositionally biased region" description="Polar residues" evidence="1">
    <location>
        <begin position="93"/>
        <end position="104"/>
    </location>
</feature>
<feature type="compositionally biased region" description="Polar residues" evidence="1">
    <location>
        <begin position="13"/>
        <end position="30"/>
    </location>
</feature>
<proteinExistence type="predicted"/>
<evidence type="ECO:0000256" key="1">
    <source>
        <dbReference type="SAM" id="MobiDB-lite"/>
    </source>
</evidence>
<dbReference type="AlphaFoldDB" id="A0A915I134"/>
<feature type="compositionally biased region" description="Basic and acidic residues" evidence="1">
    <location>
        <begin position="105"/>
        <end position="114"/>
    </location>
</feature>
<dbReference type="Proteomes" id="UP000887565">
    <property type="component" value="Unplaced"/>
</dbReference>
<evidence type="ECO:0000313" key="3">
    <source>
        <dbReference type="WBParaSite" id="nRc.2.0.1.t07838-RA"/>
    </source>
</evidence>
<feature type="region of interest" description="Disordered" evidence="1">
    <location>
        <begin position="93"/>
        <end position="114"/>
    </location>
</feature>
<organism evidence="2 3">
    <name type="scientific">Romanomermis culicivorax</name>
    <name type="common">Nematode worm</name>
    <dbReference type="NCBI Taxonomy" id="13658"/>
    <lineage>
        <taxon>Eukaryota</taxon>
        <taxon>Metazoa</taxon>
        <taxon>Ecdysozoa</taxon>
        <taxon>Nematoda</taxon>
        <taxon>Enoplea</taxon>
        <taxon>Dorylaimia</taxon>
        <taxon>Mermithida</taxon>
        <taxon>Mermithoidea</taxon>
        <taxon>Mermithidae</taxon>
        <taxon>Romanomermis</taxon>
    </lineage>
</organism>